<dbReference type="InParanoid" id="A0A165FDU3"/>
<protein>
    <submittedName>
        <fullName evidence="1">Uncharacterized protein</fullName>
    </submittedName>
</protein>
<proteinExistence type="predicted"/>
<dbReference type="RefSeq" id="XP_040766559.1">
    <property type="nucleotide sequence ID" value="XM_040902987.1"/>
</dbReference>
<dbReference type="Proteomes" id="UP000076871">
    <property type="component" value="Unassembled WGS sequence"/>
</dbReference>
<evidence type="ECO:0000313" key="1">
    <source>
        <dbReference type="EMBL" id="KZT08819.1"/>
    </source>
</evidence>
<dbReference type="EMBL" id="KV427614">
    <property type="protein sequence ID" value="KZT08819.1"/>
    <property type="molecule type" value="Genomic_DNA"/>
</dbReference>
<keyword evidence="2" id="KW-1185">Reference proteome</keyword>
<dbReference type="AlphaFoldDB" id="A0A165FDU3"/>
<name>A0A165FDU3_9APHY</name>
<accession>A0A165FDU3</accession>
<sequence length="151" mass="16779">MHIVLDHMRWSLDASHKLPLDISDIQNVEGGADALHRQVNPPKSNSSLEGSVICTISRTMLPSKSTSFTDQRAEHHAKSSFCSAIPRHRNDSGLFAMNDSTIKSLHQPSPWLNFLQHAIAYHFCCANSVSRESTCTSGVYSEAVFDGWHET</sequence>
<reference evidence="1 2" key="1">
    <citation type="journal article" date="2016" name="Mol. Biol. Evol.">
        <title>Comparative Genomics of Early-Diverging Mushroom-Forming Fungi Provides Insights into the Origins of Lignocellulose Decay Capabilities.</title>
        <authorList>
            <person name="Nagy L.G."/>
            <person name="Riley R."/>
            <person name="Tritt A."/>
            <person name="Adam C."/>
            <person name="Daum C."/>
            <person name="Floudas D."/>
            <person name="Sun H."/>
            <person name="Yadav J.S."/>
            <person name="Pangilinan J."/>
            <person name="Larsson K.H."/>
            <person name="Matsuura K."/>
            <person name="Barry K."/>
            <person name="Labutti K."/>
            <person name="Kuo R."/>
            <person name="Ohm R.A."/>
            <person name="Bhattacharya S.S."/>
            <person name="Shirouzu T."/>
            <person name="Yoshinaga Y."/>
            <person name="Martin F.M."/>
            <person name="Grigoriev I.V."/>
            <person name="Hibbett D.S."/>
        </authorList>
    </citation>
    <scope>NUCLEOTIDE SEQUENCE [LARGE SCALE GENOMIC DNA]</scope>
    <source>
        <strain evidence="1 2">93-53</strain>
    </source>
</reference>
<organism evidence="1 2">
    <name type="scientific">Laetiporus sulphureus 93-53</name>
    <dbReference type="NCBI Taxonomy" id="1314785"/>
    <lineage>
        <taxon>Eukaryota</taxon>
        <taxon>Fungi</taxon>
        <taxon>Dikarya</taxon>
        <taxon>Basidiomycota</taxon>
        <taxon>Agaricomycotina</taxon>
        <taxon>Agaricomycetes</taxon>
        <taxon>Polyporales</taxon>
        <taxon>Laetiporus</taxon>
    </lineage>
</organism>
<gene>
    <name evidence="1" type="ORF">LAESUDRAFT_56856</name>
</gene>
<evidence type="ECO:0000313" key="2">
    <source>
        <dbReference type="Proteomes" id="UP000076871"/>
    </source>
</evidence>
<dbReference type="GeneID" id="63820018"/>